<evidence type="ECO:0000256" key="2">
    <source>
        <dbReference type="ARBA" id="ARBA00022679"/>
    </source>
</evidence>
<accession>A0AA48KYR9</accession>
<comment type="function">
    <text evidence="7">Catalyzes the last two sequential reactions in the de novo biosynthetic pathway for UDP-N-acetylglucosamine (UDP-GlcNAc). The C-terminal domain catalyzes the transfer of acetyl group from acetyl coenzyme A to glucosamine-1-phosphate (GlcN-1-P) to produce N-acetylglucosamine-1-phosphate (GlcNAc-1-P), which is converted into UDP-GlcNAc by the transfer of uridine 5-monophosphate (from uridine 5-triphosphate), a reaction catalyzed by the N-terminal domain.</text>
</comment>
<dbReference type="AlphaFoldDB" id="A0AA48KYR9"/>
<dbReference type="GO" id="GO:0005737">
    <property type="term" value="C:cytoplasm"/>
    <property type="evidence" value="ECO:0007669"/>
    <property type="project" value="UniProtKB-SubCell"/>
</dbReference>
<keyword evidence="4" id="KW-0012">Acyltransferase</keyword>
<comment type="subcellular location">
    <subcellularLocation>
        <location evidence="1">Cytoplasm</location>
    </subcellularLocation>
</comment>
<dbReference type="InterPro" id="IPR029044">
    <property type="entry name" value="Nucleotide-diphossugar_trans"/>
</dbReference>
<keyword evidence="3" id="KW-0548">Nucleotidyltransferase</keyword>
<dbReference type="KEGG" id="ips:CfP315_0750"/>
<dbReference type="Proteomes" id="UP001337580">
    <property type="component" value="Chromosome"/>
</dbReference>
<evidence type="ECO:0000259" key="8">
    <source>
        <dbReference type="Pfam" id="PF00483"/>
    </source>
</evidence>
<evidence type="ECO:0000256" key="6">
    <source>
        <dbReference type="ARBA" id="ARBA00048493"/>
    </source>
</evidence>
<dbReference type="EMBL" id="AP027924">
    <property type="protein sequence ID" value="BED92157.1"/>
    <property type="molecule type" value="Genomic_DNA"/>
</dbReference>
<dbReference type="InterPro" id="IPR050065">
    <property type="entry name" value="GlmU-like"/>
</dbReference>
<dbReference type="SUPFAM" id="SSF53448">
    <property type="entry name" value="Nucleotide-diphospho-sugar transferases"/>
    <property type="match status" value="1"/>
</dbReference>
<comment type="catalytic activity">
    <reaction evidence="6">
        <text>N-acetyl-alpha-D-glucosamine 1-phosphate + UTP + H(+) = UDP-N-acetyl-alpha-D-glucosamine + diphosphate</text>
        <dbReference type="Rhea" id="RHEA:13509"/>
        <dbReference type="ChEBI" id="CHEBI:15378"/>
        <dbReference type="ChEBI" id="CHEBI:33019"/>
        <dbReference type="ChEBI" id="CHEBI:46398"/>
        <dbReference type="ChEBI" id="CHEBI:57705"/>
        <dbReference type="ChEBI" id="CHEBI:57776"/>
        <dbReference type="EC" id="2.7.7.23"/>
    </reaction>
</comment>
<keyword evidence="2 9" id="KW-0808">Transferase</keyword>
<dbReference type="PANTHER" id="PTHR43584:SF3">
    <property type="entry name" value="BIFUNCTIONAL PROTEIN GLMU"/>
    <property type="match status" value="1"/>
</dbReference>
<dbReference type="Pfam" id="PF00132">
    <property type="entry name" value="Hexapep"/>
    <property type="match status" value="1"/>
</dbReference>
<evidence type="ECO:0000256" key="5">
    <source>
        <dbReference type="ARBA" id="ARBA00048247"/>
    </source>
</evidence>
<evidence type="ECO:0000313" key="9">
    <source>
        <dbReference type="EMBL" id="BED92157.1"/>
    </source>
</evidence>
<dbReference type="GO" id="GO:0019134">
    <property type="term" value="F:glucosamine-1-phosphate N-acetyltransferase activity"/>
    <property type="evidence" value="ECO:0007669"/>
    <property type="project" value="UniProtKB-EC"/>
</dbReference>
<dbReference type="GO" id="GO:0003977">
    <property type="term" value="F:UDP-N-acetylglucosamine diphosphorylase activity"/>
    <property type="evidence" value="ECO:0007669"/>
    <property type="project" value="UniProtKB-EC"/>
</dbReference>
<evidence type="ECO:0000256" key="4">
    <source>
        <dbReference type="ARBA" id="ARBA00023315"/>
    </source>
</evidence>
<organism evidence="9">
    <name type="scientific">Candidatus Improbicoccus pseudotrichonymphae</name>
    <dbReference type="NCBI Taxonomy" id="3033792"/>
    <lineage>
        <taxon>Bacteria</taxon>
        <taxon>Bacillati</taxon>
        <taxon>Bacillota</taxon>
        <taxon>Clostridia</taxon>
        <taxon>Candidatus Improbicoccus</taxon>
    </lineage>
</organism>
<dbReference type="Pfam" id="PF00483">
    <property type="entry name" value="NTP_transferase"/>
    <property type="match status" value="1"/>
</dbReference>
<evidence type="ECO:0000256" key="7">
    <source>
        <dbReference type="ARBA" id="ARBA00049628"/>
    </source>
</evidence>
<dbReference type="Gene3D" id="2.160.10.10">
    <property type="entry name" value="Hexapeptide repeat proteins"/>
    <property type="match status" value="1"/>
</dbReference>
<name>A0AA48KYR9_9FIRM</name>
<reference evidence="9" key="1">
    <citation type="journal article" date="2023" name="ISME J.">
        <title>Emergence of putative energy parasites within Clostridia revealed by genome analysis of a novel endosymbiotic clade.</title>
        <authorList>
            <person name="Takahashi K."/>
            <person name="Kuwahara H."/>
            <person name="Horikawa Y."/>
            <person name="Izawa K."/>
            <person name="Kato D."/>
            <person name="Inagaki T."/>
            <person name="Yuki M."/>
            <person name="Ohkuma M."/>
            <person name="Hongoh Y."/>
        </authorList>
    </citation>
    <scope>NUCLEOTIDE SEQUENCE</scope>
    <source>
        <strain evidence="9">CfP3-15</strain>
    </source>
</reference>
<dbReference type="PANTHER" id="PTHR43584">
    <property type="entry name" value="NUCLEOTIDYL TRANSFERASE"/>
    <property type="match status" value="1"/>
</dbReference>
<dbReference type="InterPro" id="IPR005835">
    <property type="entry name" value="NTP_transferase_dom"/>
</dbReference>
<sequence>MSKLNCIVLAAGKGIRMKTNKPKVLSEVLFEPMLGWVLDSVCDCGIKDICVVLGYKYNLVMDFLNKSGYNCEIAMQSRRCGTAHAIKCASEFLKRNEDNYVLILNGDSPFIDRKTIMSSFDYHKKNKNVCTIITTELDNPEGYGRILRDDNENVCAIVEEREACKETKQISEINSGAYWFNISELLKYLELIKKSYSGEYYLTSIVKLFIDAGLKVGTYKVDAGIVLGANTPEQLENLNNLAKINIISKLEEQGIHIPCKDNVTIGKNVEIGEGTMILQDVEISGKTKIGKNCVIGPNTIISEGEIEDNAKVIFLDLNANHNNDYSLINSNSNINQLNQ</sequence>
<proteinExistence type="predicted"/>
<dbReference type="CDD" id="cd02540">
    <property type="entry name" value="GT2_GlmU_N_bac"/>
    <property type="match status" value="1"/>
</dbReference>
<dbReference type="InterPro" id="IPR001451">
    <property type="entry name" value="Hexapep"/>
</dbReference>
<evidence type="ECO:0000256" key="1">
    <source>
        <dbReference type="ARBA" id="ARBA00004496"/>
    </source>
</evidence>
<protein>
    <submittedName>
        <fullName evidence="9">NTP transferase domain-containing protein</fullName>
    </submittedName>
</protein>
<evidence type="ECO:0000256" key="3">
    <source>
        <dbReference type="ARBA" id="ARBA00022695"/>
    </source>
</evidence>
<feature type="domain" description="Nucleotidyl transferase" evidence="8">
    <location>
        <begin position="7"/>
        <end position="216"/>
    </location>
</feature>
<gene>
    <name evidence="9" type="ORF">CfP315_0750</name>
</gene>
<dbReference type="Gene3D" id="3.90.550.10">
    <property type="entry name" value="Spore Coat Polysaccharide Biosynthesis Protein SpsA, Chain A"/>
    <property type="match status" value="1"/>
</dbReference>
<comment type="catalytic activity">
    <reaction evidence="5">
        <text>alpha-D-glucosamine 1-phosphate + acetyl-CoA = N-acetyl-alpha-D-glucosamine 1-phosphate + CoA + H(+)</text>
        <dbReference type="Rhea" id="RHEA:13725"/>
        <dbReference type="ChEBI" id="CHEBI:15378"/>
        <dbReference type="ChEBI" id="CHEBI:57287"/>
        <dbReference type="ChEBI" id="CHEBI:57288"/>
        <dbReference type="ChEBI" id="CHEBI:57776"/>
        <dbReference type="ChEBI" id="CHEBI:58516"/>
        <dbReference type="EC" id="2.3.1.157"/>
    </reaction>
</comment>